<keyword evidence="1" id="KW-0645">Protease</keyword>
<evidence type="ECO:0000256" key="2">
    <source>
        <dbReference type="ARBA" id="ARBA00022723"/>
    </source>
</evidence>
<evidence type="ECO:0000256" key="9">
    <source>
        <dbReference type="SAM" id="SignalP"/>
    </source>
</evidence>
<dbReference type="GO" id="GO:0006508">
    <property type="term" value="P:proteolysis"/>
    <property type="evidence" value="ECO:0007669"/>
    <property type="project" value="UniProtKB-KW"/>
</dbReference>
<evidence type="ECO:0000313" key="10">
    <source>
        <dbReference type="EMBL" id="KGM30915.1"/>
    </source>
</evidence>
<evidence type="ECO:0000256" key="4">
    <source>
        <dbReference type="ARBA" id="ARBA00022764"/>
    </source>
</evidence>
<feature type="chain" id="PRO_5001968126" description="Peptidase" evidence="9">
    <location>
        <begin position="31"/>
        <end position="292"/>
    </location>
</feature>
<evidence type="ECO:0000256" key="3">
    <source>
        <dbReference type="ARBA" id="ARBA00022729"/>
    </source>
</evidence>
<dbReference type="SUPFAM" id="SSF55166">
    <property type="entry name" value="Hedgehog/DD-peptidase"/>
    <property type="match status" value="1"/>
</dbReference>
<name>A0A0A0CYP2_9PROT</name>
<feature type="signal peptide" evidence="9">
    <location>
        <begin position="1"/>
        <end position="30"/>
    </location>
</feature>
<dbReference type="GO" id="GO:0046872">
    <property type="term" value="F:metal ion binding"/>
    <property type="evidence" value="ECO:0007669"/>
    <property type="project" value="UniProtKB-KW"/>
</dbReference>
<dbReference type="NCBIfam" id="NF006947">
    <property type="entry name" value="PRK09429.1"/>
    <property type="match status" value="1"/>
</dbReference>
<evidence type="ECO:0000256" key="7">
    <source>
        <dbReference type="ARBA" id="ARBA00023049"/>
    </source>
</evidence>
<dbReference type="InterPro" id="IPR009045">
    <property type="entry name" value="Zn_M74/Hedgehog-like"/>
</dbReference>
<evidence type="ECO:0000256" key="5">
    <source>
        <dbReference type="ARBA" id="ARBA00022801"/>
    </source>
</evidence>
<keyword evidence="4" id="KW-0574">Periplasm</keyword>
<evidence type="ECO:0000313" key="11">
    <source>
        <dbReference type="Proteomes" id="UP000029995"/>
    </source>
</evidence>
<keyword evidence="6" id="KW-0862">Zinc</keyword>
<keyword evidence="7" id="KW-0482">Metalloprotease</keyword>
<feature type="disulfide bond" evidence="8">
    <location>
        <begin position="58"/>
        <end position="279"/>
    </location>
</feature>
<reference evidence="10 11" key="1">
    <citation type="submission" date="2014-01" db="EMBL/GenBank/DDBJ databases">
        <title>Genome sequence determination for a cystic fibrosis isolate, Inquilinus limosus.</title>
        <authorList>
            <person name="Pino M."/>
            <person name="Di Conza J."/>
            <person name="Gutkind G."/>
        </authorList>
    </citation>
    <scope>NUCLEOTIDE SEQUENCE [LARGE SCALE GENOMIC DNA]</scope>
    <source>
        <strain evidence="10 11">MP06</strain>
    </source>
</reference>
<dbReference type="Gene3D" id="3.30.1380.10">
    <property type="match status" value="1"/>
</dbReference>
<keyword evidence="5" id="KW-0378">Hydrolase</keyword>
<dbReference type="Proteomes" id="UP000029995">
    <property type="component" value="Unassembled WGS sequence"/>
</dbReference>
<dbReference type="GO" id="GO:0004252">
    <property type="term" value="F:serine-type endopeptidase activity"/>
    <property type="evidence" value="ECO:0007669"/>
    <property type="project" value="InterPro"/>
</dbReference>
<proteinExistence type="predicted"/>
<evidence type="ECO:0000256" key="6">
    <source>
        <dbReference type="ARBA" id="ARBA00022833"/>
    </source>
</evidence>
<protein>
    <recommendedName>
        <fullName evidence="12">Peptidase</fullName>
    </recommendedName>
</protein>
<dbReference type="GO" id="GO:0008237">
    <property type="term" value="F:metallopeptidase activity"/>
    <property type="evidence" value="ECO:0007669"/>
    <property type="project" value="UniProtKB-KW"/>
</dbReference>
<dbReference type="InterPro" id="IPR005073">
    <property type="entry name" value="Peptidase_M74"/>
</dbReference>
<evidence type="ECO:0008006" key="12">
    <source>
        <dbReference type="Google" id="ProtNLM"/>
    </source>
</evidence>
<dbReference type="GO" id="GO:0030288">
    <property type="term" value="C:outer membrane-bounded periplasmic space"/>
    <property type="evidence" value="ECO:0007669"/>
    <property type="project" value="InterPro"/>
</dbReference>
<keyword evidence="8" id="KW-1015">Disulfide bond</keyword>
<feature type="disulfide bond" evidence="8">
    <location>
        <begin position="200"/>
        <end position="248"/>
    </location>
</feature>
<organism evidence="10 11">
    <name type="scientific">Inquilinus limosus MP06</name>
    <dbReference type="NCBI Taxonomy" id="1398085"/>
    <lineage>
        <taxon>Bacteria</taxon>
        <taxon>Pseudomonadati</taxon>
        <taxon>Pseudomonadota</taxon>
        <taxon>Alphaproteobacteria</taxon>
        <taxon>Rhodospirillales</taxon>
        <taxon>Rhodospirillaceae</taxon>
        <taxon>Inquilinus</taxon>
    </lineage>
</organism>
<gene>
    <name evidence="10" type="ORF">P409_30275</name>
</gene>
<evidence type="ECO:0000256" key="8">
    <source>
        <dbReference type="PIRSR" id="PIRSR018455-2"/>
    </source>
</evidence>
<accession>A0A0A0CYP2</accession>
<comment type="caution">
    <text evidence="10">The sequence shown here is derived from an EMBL/GenBank/DDBJ whole genome shotgun (WGS) entry which is preliminary data.</text>
</comment>
<dbReference type="EMBL" id="JANX01000653">
    <property type="protein sequence ID" value="KGM30915.1"/>
    <property type="molecule type" value="Genomic_DNA"/>
</dbReference>
<keyword evidence="3 9" id="KW-0732">Signal</keyword>
<sequence length="292" mass="31400">MGVIAKRIGTALAAAWLLAPLLLTGAPAGAVEEDPAWSRVRLATQGAPQVIGSYSNGCIAGAVQLPPEGPGYQIIRLSRNRNWGHPTLVATLADLGRRAQAAGLPPILIADMGQPRGGPITDHAAHENGLDADIWLRLDLPMLARDQRETLKPEYITGPWTDYIPRGALSPQQAQLIRLAATEPRVERIFIHPAIKRELCAMNWDDRSWLHVVRPWTGHNEHLHIRIGCPSGSPLCREQDPAPPGDGCGADLMSWFPMRAPVPKKGGKPYVPPPLPAACMAVLNAPAVTAGQ</sequence>
<dbReference type="PIRSF" id="PIRSF018455">
    <property type="entry name" value="MepA"/>
    <property type="match status" value="1"/>
</dbReference>
<feature type="disulfide bond" evidence="8">
    <location>
        <begin position="229"/>
        <end position="236"/>
    </location>
</feature>
<evidence type="ECO:0000256" key="1">
    <source>
        <dbReference type="ARBA" id="ARBA00022670"/>
    </source>
</evidence>
<dbReference type="AlphaFoldDB" id="A0A0A0CYP2"/>
<dbReference type="Pfam" id="PF03411">
    <property type="entry name" value="Peptidase_M74"/>
    <property type="match status" value="1"/>
</dbReference>
<keyword evidence="2" id="KW-0479">Metal-binding</keyword>